<gene>
    <name evidence="1" type="ORF">V2I23_04245</name>
</gene>
<keyword evidence="2" id="KW-1185">Reference proteome</keyword>
<name>A0ABU7M4K9_9BACT</name>
<comment type="caution">
    <text evidence="1">The sequence shown here is derived from an EMBL/GenBank/DDBJ whole genome shotgun (WGS) entry which is preliminary data.</text>
</comment>
<organism evidence="1 2">
    <name type="scientific">Campylobacter porcelli</name>
    <dbReference type="NCBI Taxonomy" id="1660073"/>
    <lineage>
        <taxon>Bacteria</taxon>
        <taxon>Pseudomonadati</taxon>
        <taxon>Campylobacterota</taxon>
        <taxon>Epsilonproteobacteria</taxon>
        <taxon>Campylobacterales</taxon>
        <taxon>Campylobacteraceae</taxon>
        <taxon>Campylobacter</taxon>
    </lineage>
</organism>
<sequence>MKKLSIGVFLTILLAINIKASDLLSIATNGMFNSNSFGAKTLNTKEMQEIKGGYQAYEMILSNNELAVIAVPIWNRELPISISDTTIGLMSDEQLRLHAGICGLNQVSCNTSSYDAKHRLNQLLSVIGTNPYQNMLGYTVKRNIGYNNNGRYVYFSYGVAQFYAPQGVPNGSYYRINSSGILNNNMIIKELRDNFKTQFERLLNGY</sequence>
<dbReference type="NCBIfam" id="TIGR01847">
    <property type="entry name" value="bacteriocin_sig"/>
    <property type="match status" value="1"/>
</dbReference>
<protein>
    <submittedName>
        <fullName evidence="1">Bacteriocin</fullName>
    </submittedName>
</protein>
<evidence type="ECO:0000313" key="2">
    <source>
        <dbReference type="Proteomes" id="UP001331664"/>
    </source>
</evidence>
<dbReference type="InterPro" id="IPR010133">
    <property type="entry name" value="Bacteriocin_signal_seq"/>
</dbReference>
<dbReference type="EMBL" id="JAZBRD010000005">
    <property type="protein sequence ID" value="MEE3744499.1"/>
    <property type="molecule type" value="Genomic_DNA"/>
</dbReference>
<dbReference type="RefSeq" id="WP_330526156.1">
    <property type="nucleotide sequence ID" value="NZ_JAZBRD010000005.1"/>
</dbReference>
<proteinExistence type="predicted"/>
<accession>A0ABU7M4K9</accession>
<evidence type="ECO:0000313" key="1">
    <source>
        <dbReference type="EMBL" id="MEE3744499.1"/>
    </source>
</evidence>
<reference evidence="1 2" key="1">
    <citation type="submission" date="2024-01" db="EMBL/GenBank/DDBJ databases">
        <title>Campylobacter porcellus sp. nov.</title>
        <authorList>
            <person name="Papic B."/>
            <person name="Gruntar I."/>
        </authorList>
    </citation>
    <scope>NUCLEOTIDE SEQUENCE [LARGE SCALE GENOMIC DNA]</scope>
    <source>
        <strain evidence="1 2">CX2-4855-23</strain>
    </source>
</reference>
<dbReference type="Proteomes" id="UP001331664">
    <property type="component" value="Unassembled WGS sequence"/>
</dbReference>